<dbReference type="SUPFAM" id="SSF82185">
    <property type="entry name" value="Histone H3 K4-specific methyltransferase SET7/9 N-terminal domain"/>
    <property type="match status" value="2"/>
</dbReference>
<keyword evidence="2" id="KW-0677">Repeat</keyword>
<dbReference type="Proteomes" id="UP000824782">
    <property type="component" value="Unassembled WGS sequence"/>
</dbReference>
<organism evidence="6 7">
    <name type="scientific">Engystomops pustulosus</name>
    <name type="common">Tungara frog</name>
    <name type="synonym">Physalaemus pustulosus</name>
    <dbReference type="NCBI Taxonomy" id="76066"/>
    <lineage>
        <taxon>Eukaryota</taxon>
        <taxon>Metazoa</taxon>
        <taxon>Chordata</taxon>
        <taxon>Craniata</taxon>
        <taxon>Vertebrata</taxon>
        <taxon>Euteleostomi</taxon>
        <taxon>Amphibia</taxon>
        <taxon>Batrachia</taxon>
        <taxon>Anura</taxon>
        <taxon>Neobatrachia</taxon>
        <taxon>Hyloidea</taxon>
        <taxon>Leptodactylidae</taxon>
        <taxon>Leiuperinae</taxon>
        <taxon>Engystomops</taxon>
    </lineage>
</organism>
<dbReference type="Gene3D" id="2.20.110.10">
    <property type="entry name" value="Histone H3 K4-specific methyltransferase SET7/9 N-terminal domain"/>
    <property type="match status" value="3"/>
</dbReference>
<accession>A0AAV7DK32</accession>
<sequence>MVRKNLDGLVQHRSGANNSSIFWLMQNTNSVVMPFVKHPKNIEPPWKDWDRKAQKCGLRHTVYCVNGDQYTGEWLNNQKHGKGTFLWKSTNSIYEGEWKCGKRSGFGTYNVEDPNTGEYVKVYSGSWKNDKKHGYGTYFYTDKEYYEGDWQDGQRSGWGRMYFANGDIYEGEWIEDKYCGQGMLRLANENRYEGSWKEGKKHGPGKFYYLDKGQMYEGIWVEDIPKCGSVVDFGRSEAPCPTKYPIPEVKVADPEGVLEAARLEFLEKE</sequence>
<evidence type="ECO:0000256" key="5">
    <source>
        <dbReference type="ARBA" id="ARBA00045851"/>
    </source>
</evidence>
<dbReference type="AlphaFoldDB" id="A0AAV7DK32"/>
<dbReference type="EMBL" id="WNYA01000001">
    <property type="protein sequence ID" value="KAG8597694.1"/>
    <property type="molecule type" value="Genomic_DNA"/>
</dbReference>
<dbReference type="SMART" id="SM00698">
    <property type="entry name" value="MORN"/>
    <property type="match status" value="6"/>
</dbReference>
<comment type="caution">
    <text evidence="6">The sequence shown here is derived from an EMBL/GenBank/DDBJ whole genome shotgun (WGS) entry which is preliminary data.</text>
</comment>
<dbReference type="Pfam" id="PF02493">
    <property type="entry name" value="MORN"/>
    <property type="match status" value="6"/>
</dbReference>
<protein>
    <recommendedName>
        <fullName evidence="4">MORN repeat-containing protein 3</fullName>
    </recommendedName>
</protein>
<dbReference type="PANTHER" id="PTHR46511:SF1">
    <property type="entry name" value="MORN REPEAT-CONTAINING PROTEIN 3"/>
    <property type="match status" value="1"/>
</dbReference>
<keyword evidence="7" id="KW-1185">Reference proteome</keyword>
<dbReference type="GO" id="GO:0001669">
    <property type="term" value="C:acrosomal vesicle"/>
    <property type="evidence" value="ECO:0007669"/>
    <property type="project" value="UniProtKB-SubCell"/>
</dbReference>
<reference evidence="6" key="1">
    <citation type="thesis" date="2020" institute="ProQuest LLC" country="789 East Eisenhower Parkway, Ann Arbor, MI, USA">
        <title>Comparative Genomics and Chromosome Evolution.</title>
        <authorList>
            <person name="Mudd A.B."/>
        </authorList>
    </citation>
    <scope>NUCLEOTIDE SEQUENCE</scope>
    <source>
        <strain evidence="6">237g6f4</strain>
        <tissue evidence="6">Blood</tissue>
    </source>
</reference>
<dbReference type="PANTHER" id="PTHR46511">
    <property type="entry name" value="MORN REPEAT-CONTAINING PROTEIN 3"/>
    <property type="match status" value="1"/>
</dbReference>
<comment type="subcellular location">
    <subcellularLocation>
        <location evidence="1">Cytoplasmic vesicle</location>
        <location evidence="1">Secretory vesicle</location>
        <location evidence="1">Acrosome</location>
    </subcellularLocation>
</comment>
<evidence type="ECO:0000256" key="4">
    <source>
        <dbReference type="ARBA" id="ARBA00039854"/>
    </source>
</evidence>
<evidence type="ECO:0000256" key="3">
    <source>
        <dbReference type="ARBA" id="ARBA00023329"/>
    </source>
</evidence>
<dbReference type="InterPro" id="IPR003409">
    <property type="entry name" value="MORN"/>
</dbReference>
<evidence type="ECO:0000313" key="7">
    <source>
        <dbReference type="Proteomes" id="UP000824782"/>
    </source>
</evidence>
<keyword evidence="3" id="KW-0968">Cytoplasmic vesicle</keyword>
<evidence type="ECO:0000256" key="1">
    <source>
        <dbReference type="ARBA" id="ARBA00004218"/>
    </source>
</evidence>
<evidence type="ECO:0000313" key="6">
    <source>
        <dbReference type="EMBL" id="KAG8597694.1"/>
    </source>
</evidence>
<name>A0AAV7DK32_ENGPU</name>
<proteinExistence type="predicted"/>
<evidence type="ECO:0000256" key="2">
    <source>
        <dbReference type="ARBA" id="ARBA00022737"/>
    </source>
</evidence>
<gene>
    <name evidence="6" type="ORF">GDO81_002362</name>
</gene>
<dbReference type="InterPro" id="IPR052472">
    <property type="entry name" value="MORN3"/>
</dbReference>
<comment type="function">
    <text evidence="5">Assembles a suppression complex (suppresome) by tethering SIRT1 and MDM2 to regulate composite modifications of p53/TP53. Confers both deacetylation-mediated functional inactivation, by SIRT1, and ubiquitination-dependent degradation, by MDM2, of p53/TP53, promoting a proliferative and cell survival behaviors. May play a role in the regulation of spermatogenesis.</text>
</comment>